<feature type="compositionally biased region" description="Low complexity" evidence="6">
    <location>
        <begin position="24"/>
        <end position="43"/>
    </location>
</feature>
<evidence type="ECO:0000313" key="9">
    <source>
        <dbReference type="Proteomes" id="UP000703269"/>
    </source>
</evidence>
<dbReference type="InterPro" id="IPR009057">
    <property type="entry name" value="Homeodomain-like_sf"/>
</dbReference>
<comment type="caution">
    <text evidence="8">The sequence shown here is derived from an EMBL/GenBank/DDBJ whole genome shotgun (WGS) entry which is preliminary data.</text>
</comment>
<dbReference type="EMBL" id="BPQB01000014">
    <property type="protein sequence ID" value="GJE89882.1"/>
    <property type="molecule type" value="Genomic_DNA"/>
</dbReference>
<dbReference type="Proteomes" id="UP000703269">
    <property type="component" value="Unassembled WGS sequence"/>
</dbReference>
<dbReference type="OrthoDB" id="6159439at2759"/>
<dbReference type="PANTHER" id="PTHR24324:SF9">
    <property type="entry name" value="HOMEOBOX DOMAIN-CONTAINING PROTEIN"/>
    <property type="match status" value="1"/>
</dbReference>
<keyword evidence="3 4" id="KW-0539">Nucleus</keyword>
<dbReference type="GO" id="GO:0005634">
    <property type="term" value="C:nucleus"/>
    <property type="evidence" value="ECO:0007669"/>
    <property type="project" value="UniProtKB-SubCell"/>
</dbReference>
<dbReference type="InterPro" id="IPR051000">
    <property type="entry name" value="Homeobox_DNA-bind_prot"/>
</dbReference>
<dbReference type="PANTHER" id="PTHR24324">
    <property type="entry name" value="HOMEOBOX PROTEIN HHEX"/>
    <property type="match status" value="1"/>
</dbReference>
<dbReference type="AlphaFoldDB" id="A0A9P3G887"/>
<dbReference type="GO" id="GO:0030154">
    <property type="term" value="P:cell differentiation"/>
    <property type="evidence" value="ECO:0007669"/>
    <property type="project" value="TreeGrafter"/>
</dbReference>
<evidence type="ECO:0000256" key="5">
    <source>
        <dbReference type="RuleBase" id="RU000682"/>
    </source>
</evidence>
<keyword evidence="2 4" id="KW-0371">Homeobox</keyword>
<feature type="region of interest" description="Disordered" evidence="6">
    <location>
        <begin position="592"/>
        <end position="623"/>
    </location>
</feature>
<feature type="DNA-binding region" description="Homeobox" evidence="4">
    <location>
        <begin position="534"/>
        <end position="593"/>
    </location>
</feature>
<dbReference type="GO" id="GO:0000981">
    <property type="term" value="F:DNA-binding transcription factor activity, RNA polymerase II-specific"/>
    <property type="evidence" value="ECO:0007669"/>
    <property type="project" value="InterPro"/>
</dbReference>
<dbReference type="PROSITE" id="PS50071">
    <property type="entry name" value="HOMEOBOX_2"/>
    <property type="match status" value="1"/>
</dbReference>
<comment type="subcellular location">
    <subcellularLocation>
        <location evidence="4 5">Nucleus</location>
    </subcellularLocation>
</comment>
<accession>A0A9P3G887</accession>
<evidence type="ECO:0000256" key="1">
    <source>
        <dbReference type="ARBA" id="ARBA00023125"/>
    </source>
</evidence>
<dbReference type="PROSITE" id="PS00027">
    <property type="entry name" value="HOMEOBOX_1"/>
    <property type="match status" value="1"/>
</dbReference>
<name>A0A9P3G887_9APHY</name>
<evidence type="ECO:0000256" key="3">
    <source>
        <dbReference type="ARBA" id="ARBA00023242"/>
    </source>
</evidence>
<organism evidence="8 9">
    <name type="scientific">Phanerochaete sordida</name>
    <dbReference type="NCBI Taxonomy" id="48140"/>
    <lineage>
        <taxon>Eukaryota</taxon>
        <taxon>Fungi</taxon>
        <taxon>Dikarya</taxon>
        <taxon>Basidiomycota</taxon>
        <taxon>Agaricomycotina</taxon>
        <taxon>Agaricomycetes</taxon>
        <taxon>Polyporales</taxon>
        <taxon>Phanerochaetaceae</taxon>
        <taxon>Phanerochaete</taxon>
    </lineage>
</organism>
<keyword evidence="1 4" id="KW-0238">DNA-binding</keyword>
<dbReference type="SMART" id="SM00389">
    <property type="entry name" value="HOX"/>
    <property type="match status" value="1"/>
</dbReference>
<keyword evidence="9" id="KW-1185">Reference proteome</keyword>
<feature type="compositionally biased region" description="Basic residues" evidence="6">
    <location>
        <begin position="503"/>
        <end position="517"/>
    </location>
</feature>
<evidence type="ECO:0000256" key="2">
    <source>
        <dbReference type="ARBA" id="ARBA00023155"/>
    </source>
</evidence>
<dbReference type="InterPro" id="IPR001356">
    <property type="entry name" value="HD"/>
</dbReference>
<dbReference type="GO" id="GO:0000978">
    <property type="term" value="F:RNA polymerase II cis-regulatory region sequence-specific DNA binding"/>
    <property type="evidence" value="ECO:0007669"/>
    <property type="project" value="TreeGrafter"/>
</dbReference>
<feature type="domain" description="Homeobox" evidence="7">
    <location>
        <begin position="532"/>
        <end position="592"/>
    </location>
</feature>
<gene>
    <name evidence="8" type="ORF">PsYK624_059940</name>
</gene>
<dbReference type="InterPro" id="IPR017970">
    <property type="entry name" value="Homeobox_CS"/>
</dbReference>
<reference evidence="8 9" key="1">
    <citation type="submission" date="2021-08" db="EMBL/GenBank/DDBJ databases">
        <title>Draft Genome Sequence of Phanerochaete sordida strain YK-624.</title>
        <authorList>
            <person name="Mori T."/>
            <person name="Dohra H."/>
            <person name="Suzuki T."/>
            <person name="Kawagishi H."/>
            <person name="Hirai H."/>
        </authorList>
    </citation>
    <scope>NUCLEOTIDE SEQUENCE [LARGE SCALE GENOMIC DNA]</scope>
    <source>
        <strain evidence="8 9">YK-624</strain>
    </source>
</reference>
<dbReference type="SUPFAM" id="SSF46689">
    <property type="entry name" value="Homeodomain-like"/>
    <property type="match status" value="1"/>
</dbReference>
<evidence type="ECO:0000256" key="6">
    <source>
        <dbReference type="SAM" id="MobiDB-lite"/>
    </source>
</evidence>
<dbReference type="CDD" id="cd00086">
    <property type="entry name" value="homeodomain"/>
    <property type="match status" value="1"/>
</dbReference>
<evidence type="ECO:0000259" key="7">
    <source>
        <dbReference type="PROSITE" id="PS50071"/>
    </source>
</evidence>
<evidence type="ECO:0000313" key="8">
    <source>
        <dbReference type="EMBL" id="GJE89882.1"/>
    </source>
</evidence>
<dbReference type="Gene3D" id="1.10.10.60">
    <property type="entry name" value="Homeodomain-like"/>
    <property type="match status" value="1"/>
</dbReference>
<sequence>MFPTMAPTGTPNPRGRTLFRGHTSPASSRARSRSPSSRSVSSADGHDSPAAATPVFERIDFLSDSDGDVFDAYADWCNNPGQFAVFAYAWQKLPRELQDYILELLSSPFMDKGGPSKLSLVSRDWSLRFRPLLFTQLELRTPDDVRQLDAILRSPLSGWLKDHVAELTFYSHSFFAPLALALLALLPERRTIHIDSDDTTGPPFLYAARLKQSLRCMTKLKLSNFKLHSFHGLFRVIGSVTTLEVLHLTRVTWPNDPFMARGPGPGAFPNIRTVHMLSCTDNLSLPALIYSATSTQYSSSRPRQEIPAETRAVVEILHGFLQDSRIQSTKFQTVQTTPDSYTFVGSLRTTSTSTTPCPLDFVLAEIAMQTVKHVSLEDGGAKWLVREMALAEGLEAFVVRRTSYMYTRQWGYLTTTLPVLRHIKHFHILCGPRHAPEGFASLKYRIANGTLDHPSVTIRHDDLLPDARFMEPALFGLAELNEVHEGEGEELANVRNTEAVEVRRRRGLRSPARRPLRGPRPDAADVQAPDSSKTKRVRARLTPTQLTILQAVFQESQFPSEGRRLEIAESIGLKARVVQIWFQNQRMKEKMRLTRPPEQVALDRDAASAPPARESQGPMTELR</sequence>
<protein>
    <submittedName>
        <fullName evidence="8">Homeobox domain-containing protein</fullName>
    </submittedName>
</protein>
<dbReference type="Pfam" id="PF00046">
    <property type="entry name" value="Homeodomain"/>
    <property type="match status" value="1"/>
</dbReference>
<proteinExistence type="predicted"/>
<feature type="region of interest" description="Disordered" evidence="6">
    <location>
        <begin position="1"/>
        <end position="50"/>
    </location>
</feature>
<feature type="region of interest" description="Disordered" evidence="6">
    <location>
        <begin position="502"/>
        <end position="538"/>
    </location>
</feature>
<evidence type="ECO:0000256" key="4">
    <source>
        <dbReference type="PROSITE-ProRule" id="PRU00108"/>
    </source>
</evidence>